<keyword evidence="2" id="KW-0812">Transmembrane</keyword>
<comment type="caution">
    <text evidence="3">The sequence shown here is derived from an EMBL/GenBank/DDBJ whole genome shotgun (WGS) entry which is preliminary data.</text>
</comment>
<sequence length="185" mass="19410">MRAARKAKAFFSGLLLYGAAVGLAAALSSVGLPRAWYAALGGRNALPVMLGEALAIALLLVLLALPWAYFTLRPTRRRHRPYVGWLLIGVGLAWAGLVVFGAFNFAMKPRSYSAPAQTMLLSSSAAPLYGGLNILGVLAGVSWAGRLARRRHESLPSSRAQRRETAAAGDAGPETSASTLAPPVA</sequence>
<feature type="transmembrane region" description="Helical" evidence="2">
    <location>
        <begin position="82"/>
        <end position="106"/>
    </location>
</feature>
<evidence type="ECO:0000313" key="3">
    <source>
        <dbReference type="EMBL" id="PZP32475.1"/>
    </source>
</evidence>
<evidence type="ECO:0000313" key="4">
    <source>
        <dbReference type="Proteomes" id="UP000249633"/>
    </source>
</evidence>
<organism evidence="3 4">
    <name type="scientific">Roseateles depolymerans</name>
    <dbReference type="NCBI Taxonomy" id="76731"/>
    <lineage>
        <taxon>Bacteria</taxon>
        <taxon>Pseudomonadati</taxon>
        <taxon>Pseudomonadota</taxon>
        <taxon>Betaproteobacteria</taxon>
        <taxon>Burkholderiales</taxon>
        <taxon>Sphaerotilaceae</taxon>
        <taxon>Roseateles</taxon>
    </lineage>
</organism>
<keyword evidence="2" id="KW-1133">Transmembrane helix</keyword>
<reference evidence="3 4" key="1">
    <citation type="submission" date="2017-08" db="EMBL/GenBank/DDBJ databases">
        <title>Infants hospitalized years apart are colonized by the same room-sourced microbial strains.</title>
        <authorList>
            <person name="Brooks B."/>
            <person name="Olm M.R."/>
            <person name="Firek B.A."/>
            <person name="Baker R."/>
            <person name="Thomas B.C."/>
            <person name="Morowitz M.J."/>
            <person name="Banfield J.F."/>
        </authorList>
    </citation>
    <scope>NUCLEOTIDE SEQUENCE [LARGE SCALE GENOMIC DNA]</scope>
    <source>
        <strain evidence="3">S2_012_000_R2_81</strain>
    </source>
</reference>
<evidence type="ECO:0000256" key="2">
    <source>
        <dbReference type="SAM" id="Phobius"/>
    </source>
</evidence>
<protein>
    <submittedName>
        <fullName evidence="3">Uncharacterized protein</fullName>
    </submittedName>
</protein>
<feature type="transmembrane region" description="Helical" evidence="2">
    <location>
        <begin position="50"/>
        <end position="70"/>
    </location>
</feature>
<proteinExistence type="predicted"/>
<dbReference type="Proteomes" id="UP000249633">
    <property type="component" value="Unassembled WGS sequence"/>
</dbReference>
<keyword evidence="2" id="KW-0472">Membrane</keyword>
<gene>
    <name evidence="3" type="ORF">DI603_10630</name>
</gene>
<feature type="region of interest" description="Disordered" evidence="1">
    <location>
        <begin position="154"/>
        <end position="185"/>
    </location>
</feature>
<evidence type="ECO:0000256" key="1">
    <source>
        <dbReference type="SAM" id="MobiDB-lite"/>
    </source>
</evidence>
<accession>A0A2W5DKR2</accession>
<dbReference type="EMBL" id="QFOD01000008">
    <property type="protein sequence ID" value="PZP32475.1"/>
    <property type="molecule type" value="Genomic_DNA"/>
</dbReference>
<feature type="transmembrane region" description="Helical" evidence="2">
    <location>
        <begin position="126"/>
        <end position="145"/>
    </location>
</feature>
<name>A0A2W5DKR2_9BURK</name>
<dbReference type="AlphaFoldDB" id="A0A2W5DKR2"/>